<dbReference type="PROSITE" id="PS51186">
    <property type="entry name" value="GNAT"/>
    <property type="match status" value="1"/>
</dbReference>
<dbReference type="InterPro" id="IPR016181">
    <property type="entry name" value="Acyl_CoA_acyltransferase"/>
</dbReference>
<keyword evidence="3" id="KW-1185">Reference proteome</keyword>
<dbReference type="InterPro" id="IPR020036">
    <property type="entry name" value="PseH"/>
</dbReference>
<dbReference type="Pfam" id="PF13302">
    <property type="entry name" value="Acetyltransf_3"/>
    <property type="match status" value="1"/>
</dbReference>
<dbReference type="RefSeq" id="WP_103787222.1">
    <property type="nucleotide sequence ID" value="NZ_PQVF01000001.1"/>
</dbReference>
<evidence type="ECO:0000259" key="1">
    <source>
        <dbReference type="PROSITE" id="PS51186"/>
    </source>
</evidence>
<dbReference type="PANTHER" id="PTHR43415">
    <property type="entry name" value="SPERMIDINE N(1)-ACETYLTRANSFERASE"/>
    <property type="match status" value="1"/>
</dbReference>
<name>A0A2S5AA11_9SPHI</name>
<gene>
    <name evidence="2" type="primary">pseH</name>
    <name evidence="2" type="ORF">C3K47_01075</name>
</gene>
<feature type="domain" description="N-acetyltransferase" evidence="1">
    <location>
        <begin position="3"/>
        <end position="159"/>
    </location>
</feature>
<dbReference type="Proteomes" id="UP000236893">
    <property type="component" value="Unassembled WGS sequence"/>
</dbReference>
<dbReference type="PANTHER" id="PTHR43415:SF3">
    <property type="entry name" value="GNAT-FAMILY ACETYLTRANSFERASE"/>
    <property type="match status" value="1"/>
</dbReference>
<protein>
    <submittedName>
        <fullName evidence="2">UDP-4-amino-4, 6-dideoxy-N-acetyl-beta-L-altrosamine N-acetyltransferase</fullName>
    </submittedName>
</protein>
<dbReference type="AlphaFoldDB" id="A0A2S5AA11"/>
<comment type="caution">
    <text evidence="2">The sequence shown here is derived from an EMBL/GenBank/DDBJ whole genome shotgun (WGS) entry which is preliminary data.</text>
</comment>
<organism evidence="2 3">
    <name type="scientific">Solitalea longa</name>
    <dbReference type="NCBI Taxonomy" id="2079460"/>
    <lineage>
        <taxon>Bacteria</taxon>
        <taxon>Pseudomonadati</taxon>
        <taxon>Bacteroidota</taxon>
        <taxon>Sphingobacteriia</taxon>
        <taxon>Sphingobacteriales</taxon>
        <taxon>Sphingobacteriaceae</taxon>
        <taxon>Solitalea</taxon>
    </lineage>
</organism>
<dbReference type="NCBIfam" id="TIGR03585">
    <property type="entry name" value="PseH"/>
    <property type="match status" value="1"/>
</dbReference>
<evidence type="ECO:0000313" key="2">
    <source>
        <dbReference type="EMBL" id="POY39119.1"/>
    </source>
</evidence>
<dbReference type="GO" id="GO:0016747">
    <property type="term" value="F:acyltransferase activity, transferring groups other than amino-acyl groups"/>
    <property type="evidence" value="ECO:0007669"/>
    <property type="project" value="InterPro"/>
</dbReference>
<sequence>MDIKLVDLTEKDIELVRTWRNSPEVAAYMYTDSQITKEDQERWFERTKDDSSSKYWIIEYNDQKVGLASLTGISSTFSSCYWAFYLGDPSAKGGLGAKIEYNVINYVFDVLKLNKLRCEVFVFNEKVTQLHEKFGFRREAYYRQHVKKNGKFEDVVGLALLKADWEAIKDSLKHKVYRGKA</sequence>
<dbReference type="SUPFAM" id="SSF55729">
    <property type="entry name" value="Acyl-CoA N-acyltransferases (Nat)"/>
    <property type="match status" value="1"/>
</dbReference>
<evidence type="ECO:0000313" key="3">
    <source>
        <dbReference type="Proteomes" id="UP000236893"/>
    </source>
</evidence>
<accession>A0A2S5AA11</accession>
<dbReference type="EMBL" id="PQVF01000001">
    <property type="protein sequence ID" value="POY39119.1"/>
    <property type="molecule type" value="Genomic_DNA"/>
</dbReference>
<dbReference type="OrthoDB" id="6290225at2"/>
<reference evidence="2 3" key="1">
    <citation type="submission" date="2018-01" db="EMBL/GenBank/DDBJ databases">
        <authorList>
            <person name="Gaut B.S."/>
            <person name="Morton B.R."/>
            <person name="Clegg M.T."/>
            <person name="Duvall M.R."/>
        </authorList>
    </citation>
    <scope>NUCLEOTIDE SEQUENCE [LARGE SCALE GENOMIC DNA]</scope>
    <source>
        <strain evidence="2 3">HR-AV</strain>
    </source>
</reference>
<proteinExistence type="predicted"/>
<keyword evidence="2" id="KW-0808">Transferase</keyword>
<dbReference type="Gene3D" id="3.40.630.30">
    <property type="match status" value="1"/>
</dbReference>
<dbReference type="InterPro" id="IPR000182">
    <property type="entry name" value="GNAT_dom"/>
</dbReference>